<dbReference type="KEGG" id="sgrg:L0C25_16040"/>
<dbReference type="InterPro" id="IPR000836">
    <property type="entry name" value="PRTase_dom"/>
</dbReference>
<evidence type="ECO:0000256" key="1">
    <source>
        <dbReference type="ARBA" id="ARBA00008007"/>
    </source>
</evidence>
<organism evidence="3 4">
    <name type="scientific">Solicola gregarius</name>
    <dbReference type="NCBI Taxonomy" id="2908642"/>
    <lineage>
        <taxon>Bacteria</taxon>
        <taxon>Bacillati</taxon>
        <taxon>Actinomycetota</taxon>
        <taxon>Actinomycetes</taxon>
        <taxon>Propionibacteriales</taxon>
        <taxon>Nocardioidaceae</taxon>
        <taxon>Solicola</taxon>
    </lineage>
</organism>
<dbReference type="PANTHER" id="PTHR47505">
    <property type="entry name" value="DNA UTILIZATION PROTEIN YHGH"/>
    <property type="match status" value="1"/>
</dbReference>
<dbReference type="Gene3D" id="3.40.50.2020">
    <property type="match status" value="1"/>
</dbReference>
<dbReference type="Proteomes" id="UP001164390">
    <property type="component" value="Chromosome"/>
</dbReference>
<name>A0AA46YJ84_9ACTN</name>
<dbReference type="InterPro" id="IPR051910">
    <property type="entry name" value="ComF/GntX_DNA_util-trans"/>
</dbReference>
<reference evidence="3" key="1">
    <citation type="submission" date="2022-01" db="EMBL/GenBank/DDBJ databases">
        <title>Nocardioidaceae gen. sp. A5X3R13.</title>
        <authorList>
            <person name="Lopez Marin M.A."/>
            <person name="Uhlik O."/>
        </authorList>
    </citation>
    <scope>NUCLEOTIDE SEQUENCE</scope>
    <source>
        <strain evidence="3">A5X3R13</strain>
    </source>
</reference>
<evidence type="ECO:0000259" key="2">
    <source>
        <dbReference type="Pfam" id="PF00156"/>
    </source>
</evidence>
<dbReference type="InterPro" id="IPR029057">
    <property type="entry name" value="PRTase-like"/>
</dbReference>
<dbReference type="PANTHER" id="PTHR47505:SF1">
    <property type="entry name" value="DNA UTILIZATION PROTEIN YHGH"/>
    <property type="match status" value="1"/>
</dbReference>
<dbReference type="SUPFAM" id="SSF53271">
    <property type="entry name" value="PRTase-like"/>
    <property type="match status" value="1"/>
</dbReference>
<dbReference type="AlphaFoldDB" id="A0AA46YJ84"/>
<evidence type="ECO:0000313" key="3">
    <source>
        <dbReference type="EMBL" id="UYM04047.1"/>
    </source>
</evidence>
<sequence>MTDLRTLSAAAADLVVGMRCAGCGLPGLQLCQTCRQALRPRARSCWPDPCPPELLTPTPVPPWCAAAYAGVVRAVLLEYKERGRDGLAEPLAGLLVAALRGLFATEASPGGWTLVPMASRRATVRSRGYDGVLLLSRIAARRLRGSGHDVLVTRSLRHRRRVADQAGLNATQRRENLDGALRSVVGRWSRRRAVVVVDDVVTTGATAAAAVSALRDSGAPVVGAAVLAATPRRPGRVSLSAAGEVDTTYRNAPRRVTVQNM</sequence>
<comment type="similarity">
    <text evidence="1">Belongs to the ComF/GntX family.</text>
</comment>
<accession>A0AA46YJ84</accession>
<dbReference type="EMBL" id="CP094970">
    <property type="protein sequence ID" value="UYM04047.1"/>
    <property type="molecule type" value="Genomic_DNA"/>
</dbReference>
<feature type="domain" description="Phosphoribosyltransferase" evidence="2">
    <location>
        <begin position="192"/>
        <end position="236"/>
    </location>
</feature>
<protein>
    <submittedName>
        <fullName evidence="3">ComF family protein</fullName>
    </submittedName>
</protein>
<proteinExistence type="inferred from homology"/>
<dbReference type="RefSeq" id="WP_271632694.1">
    <property type="nucleotide sequence ID" value="NZ_CP094970.1"/>
</dbReference>
<gene>
    <name evidence="3" type="ORF">L0C25_16040</name>
</gene>
<evidence type="ECO:0000313" key="4">
    <source>
        <dbReference type="Proteomes" id="UP001164390"/>
    </source>
</evidence>
<keyword evidence="4" id="KW-1185">Reference proteome</keyword>
<dbReference type="Pfam" id="PF00156">
    <property type="entry name" value="Pribosyltran"/>
    <property type="match status" value="1"/>
</dbReference>